<feature type="compositionally biased region" description="Polar residues" evidence="1">
    <location>
        <begin position="45"/>
        <end position="57"/>
    </location>
</feature>
<evidence type="ECO:0000313" key="5">
    <source>
        <dbReference type="Proteomes" id="UP000799438"/>
    </source>
</evidence>
<dbReference type="Pfam" id="PF10104">
    <property type="entry name" value="Brr6_like_C_C"/>
    <property type="match status" value="1"/>
</dbReference>
<dbReference type="AlphaFoldDB" id="A0A6A6BQ91"/>
<feature type="domain" description="Brl1/Brr6" evidence="3">
    <location>
        <begin position="257"/>
        <end position="390"/>
    </location>
</feature>
<dbReference type="GO" id="GO:0055088">
    <property type="term" value="P:lipid homeostasis"/>
    <property type="evidence" value="ECO:0007669"/>
    <property type="project" value="InterPro"/>
</dbReference>
<dbReference type="PANTHER" id="PTHR28136:SF1">
    <property type="entry name" value="NUCLEUS EXPORT PROTEIN BRL1"/>
    <property type="match status" value="1"/>
</dbReference>
<organism evidence="4 5">
    <name type="scientific">Aplosporella prunicola CBS 121167</name>
    <dbReference type="NCBI Taxonomy" id="1176127"/>
    <lineage>
        <taxon>Eukaryota</taxon>
        <taxon>Fungi</taxon>
        <taxon>Dikarya</taxon>
        <taxon>Ascomycota</taxon>
        <taxon>Pezizomycotina</taxon>
        <taxon>Dothideomycetes</taxon>
        <taxon>Dothideomycetes incertae sedis</taxon>
        <taxon>Botryosphaeriales</taxon>
        <taxon>Aplosporellaceae</taxon>
        <taxon>Aplosporella</taxon>
    </lineage>
</organism>
<dbReference type="Proteomes" id="UP000799438">
    <property type="component" value="Unassembled WGS sequence"/>
</dbReference>
<feature type="compositionally biased region" description="Basic and acidic residues" evidence="1">
    <location>
        <begin position="82"/>
        <end position="101"/>
    </location>
</feature>
<name>A0A6A6BQ91_9PEZI</name>
<dbReference type="InterPro" id="IPR040202">
    <property type="entry name" value="Brl1/Brr6"/>
</dbReference>
<evidence type="ECO:0000259" key="3">
    <source>
        <dbReference type="SMART" id="SM01042"/>
    </source>
</evidence>
<feature type="compositionally biased region" description="Basic and acidic residues" evidence="1">
    <location>
        <begin position="221"/>
        <end position="230"/>
    </location>
</feature>
<protein>
    <recommendedName>
        <fullName evidence="3">Brl1/Brr6 domain-containing protein</fullName>
    </recommendedName>
</protein>
<evidence type="ECO:0000313" key="4">
    <source>
        <dbReference type="EMBL" id="KAF2144977.1"/>
    </source>
</evidence>
<keyword evidence="5" id="KW-1185">Reference proteome</keyword>
<feature type="transmembrane region" description="Helical" evidence="2">
    <location>
        <begin position="367"/>
        <end position="389"/>
    </location>
</feature>
<feature type="region of interest" description="Disordered" evidence="1">
    <location>
        <begin position="452"/>
        <end position="477"/>
    </location>
</feature>
<dbReference type="OrthoDB" id="5961at2759"/>
<feature type="region of interest" description="Disordered" evidence="1">
    <location>
        <begin position="158"/>
        <end position="230"/>
    </location>
</feature>
<sequence>MDRRSGHTPMDYEYSNGTGPVDETSPFITASRNAQSTAKKRTHNFLDTPSSKPQTPSLRPPASQPFYFSQTPSAFGAPPQRSPDKSHMKDPKFTTPRKFDLDFNSSGGETPDTPAVEADSEATPDNNMGIRRTINFMAGRSTSPTKSPKRRDSWFMSAVRGLGSPGKDRDGKELVKVREPYTDKAERRIIKRRERSRRTPGARRTRNSRDEDAEDSDEEGEKSTKDKVKQKAQEAKSSIVAAIFSYIETHPALPHILSYYAQLLLNFFVVFVIIYAVYTFWTAIKGDVDIESERAIAETLAEMAVCAQNYRENQCDPGTRMPALEVVCTNWEKCMSKDPKAVGRARVSAHTFAQIFNSFIEPISYKAMAFSLVIIFGCIAMSNFAFSIFRNKYAHDHPQQFPQNQQQQQQQYPPHFVPPTPQHRMPSGNWPEGGYWTPMHATPWQGGFPPSAAIMQSSGMEPAPSERGSPVKAVAFR</sequence>
<feature type="transmembrane region" description="Helical" evidence="2">
    <location>
        <begin position="263"/>
        <end position="284"/>
    </location>
</feature>
<dbReference type="PANTHER" id="PTHR28136">
    <property type="entry name" value="NUCLEUS EXPORT PROTEIN BRR6"/>
    <property type="match status" value="1"/>
</dbReference>
<dbReference type="RefSeq" id="XP_033400689.1">
    <property type="nucleotide sequence ID" value="XM_033542940.1"/>
</dbReference>
<dbReference type="SMART" id="SM01042">
    <property type="entry name" value="Brr6_like_C_C"/>
    <property type="match status" value="1"/>
</dbReference>
<evidence type="ECO:0000256" key="1">
    <source>
        <dbReference type="SAM" id="MobiDB-lite"/>
    </source>
</evidence>
<dbReference type="GO" id="GO:0031965">
    <property type="term" value="C:nuclear membrane"/>
    <property type="evidence" value="ECO:0007669"/>
    <property type="project" value="InterPro"/>
</dbReference>
<dbReference type="InterPro" id="IPR018767">
    <property type="entry name" value="Brl1/Brr6_dom"/>
</dbReference>
<dbReference type="EMBL" id="ML995478">
    <property type="protein sequence ID" value="KAF2144977.1"/>
    <property type="molecule type" value="Genomic_DNA"/>
</dbReference>
<dbReference type="GO" id="GO:0006998">
    <property type="term" value="P:nuclear envelope organization"/>
    <property type="evidence" value="ECO:0007669"/>
    <property type="project" value="InterPro"/>
</dbReference>
<feature type="compositionally biased region" description="Basic residues" evidence="1">
    <location>
        <begin position="189"/>
        <end position="206"/>
    </location>
</feature>
<keyword evidence="2" id="KW-1133">Transmembrane helix</keyword>
<evidence type="ECO:0000256" key="2">
    <source>
        <dbReference type="SAM" id="Phobius"/>
    </source>
</evidence>
<feature type="compositionally biased region" description="Polar residues" evidence="1">
    <location>
        <begin position="26"/>
        <end position="37"/>
    </location>
</feature>
<feature type="compositionally biased region" description="Acidic residues" evidence="1">
    <location>
        <begin position="211"/>
        <end position="220"/>
    </location>
</feature>
<feature type="region of interest" description="Disordered" evidence="1">
    <location>
        <begin position="1"/>
        <end position="130"/>
    </location>
</feature>
<keyword evidence="2" id="KW-0812">Transmembrane</keyword>
<keyword evidence="2" id="KW-0472">Membrane</keyword>
<accession>A0A6A6BQ91</accession>
<proteinExistence type="predicted"/>
<dbReference type="GeneID" id="54300437"/>
<gene>
    <name evidence="4" type="ORF">K452DRAFT_305927</name>
</gene>
<reference evidence="4" key="1">
    <citation type="journal article" date="2020" name="Stud. Mycol.">
        <title>101 Dothideomycetes genomes: a test case for predicting lifestyles and emergence of pathogens.</title>
        <authorList>
            <person name="Haridas S."/>
            <person name="Albert R."/>
            <person name="Binder M."/>
            <person name="Bloem J."/>
            <person name="Labutti K."/>
            <person name="Salamov A."/>
            <person name="Andreopoulos B."/>
            <person name="Baker S."/>
            <person name="Barry K."/>
            <person name="Bills G."/>
            <person name="Bluhm B."/>
            <person name="Cannon C."/>
            <person name="Castanera R."/>
            <person name="Culley D."/>
            <person name="Daum C."/>
            <person name="Ezra D."/>
            <person name="Gonzalez J."/>
            <person name="Henrissat B."/>
            <person name="Kuo A."/>
            <person name="Liang C."/>
            <person name="Lipzen A."/>
            <person name="Lutzoni F."/>
            <person name="Magnuson J."/>
            <person name="Mondo S."/>
            <person name="Nolan M."/>
            <person name="Ohm R."/>
            <person name="Pangilinan J."/>
            <person name="Park H.-J."/>
            <person name="Ramirez L."/>
            <person name="Alfaro M."/>
            <person name="Sun H."/>
            <person name="Tritt A."/>
            <person name="Yoshinaga Y."/>
            <person name="Zwiers L.-H."/>
            <person name="Turgeon B."/>
            <person name="Goodwin S."/>
            <person name="Spatafora J."/>
            <person name="Crous P."/>
            <person name="Grigoriev I."/>
        </authorList>
    </citation>
    <scope>NUCLEOTIDE SEQUENCE</scope>
    <source>
        <strain evidence="4">CBS 121167</strain>
    </source>
</reference>
<feature type="compositionally biased region" description="Basic and acidic residues" evidence="1">
    <location>
        <begin position="166"/>
        <end position="188"/>
    </location>
</feature>